<proteinExistence type="inferred from homology"/>
<keyword evidence="9" id="KW-0460">Magnesium</keyword>
<comment type="similarity">
    <text evidence="3 10">Belongs to the phosphoglycerate kinase family.</text>
</comment>
<keyword evidence="7 10" id="KW-0418">Kinase</keyword>
<dbReference type="GO" id="GO:0043531">
    <property type="term" value="F:ADP binding"/>
    <property type="evidence" value="ECO:0007669"/>
    <property type="project" value="TreeGrafter"/>
</dbReference>
<keyword evidence="8" id="KW-0067">ATP-binding</keyword>
<keyword evidence="5 10" id="KW-0808">Transferase</keyword>
<comment type="cofactor">
    <cofactor evidence="2">
        <name>Mg(2+)</name>
        <dbReference type="ChEBI" id="CHEBI:18420"/>
    </cofactor>
</comment>
<protein>
    <recommendedName>
        <fullName evidence="4 10">Phosphoglycerate kinase</fullName>
        <ecNumber evidence="4 10">2.7.2.3</ecNumber>
    </recommendedName>
</protein>
<feature type="compositionally biased region" description="Basic and acidic residues" evidence="12">
    <location>
        <begin position="60"/>
        <end position="80"/>
    </location>
</feature>
<evidence type="ECO:0000313" key="14">
    <source>
        <dbReference type="Proteomes" id="UP001283361"/>
    </source>
</evidence>
<dbReference type="Proteomes" id="UP001283361">
    <property type="component" value="Unassembled WGS sequence"/>
</dbReference>
<comment type="subunit">
    <text evidence="11">Monomer.</text>
</comment>
<evidence type="ECO:0000256" key="3">
    <source>
        <dbReference type="ARBA" id="ARBA00008982"/>
    </source>
</evidence>
<feature type="region of interest" description="Disordered" evidence="12">
    <location>
        <begin position="254"/>
        <end position="339"/>
    </location>
</feature>
<dbReference type="GO" id="GO:0005524">
    <property type="term" value="F:ATP binding"/>
    <property type="evidence" value="ECO:0007669"/>
    <property type="project" value="UniProtKB-KW"/>
</dbReference>
<organism evidence="13 14">
    <name type="scientific">Elysia crispata</name>
    <name type="common">lettuce slug</name>
    <dbReference type="NCBI Taxonomy" id="231223"/>
    <lineage>
        <taxon>Eukaryota</taxon>
        <taxon>Metazoa</taxon>
        <taxon>Spiralia</taxon>
        <taxon>Lophotrochozoa</taxon>
        <taxon>Mollusca</taxon>
        <taxon>Gastropoda</taxon>
        <taxon>Heterobranchia</taxon>
        <taxon>Euthyneura</taxon>
        <taxon>Panpulmonata</taxon>
        <taxon>Sacoglossa</taxon>
        <taxon>Placobranchoidea</taxon>
        <taxon>Plakobranchidae</taxon>
        <taxon>Elysia</taxon>
    </lineage>
</organism>
<dbReference type="InterPro" id="IPR001576">
    <property type="entry name" value="Phosphoglycerate_kinase"/>
</dbReference>
<comment type="catalytic activity">
    <reaction evidence="1 10">
        <text>(2R)-3-phosphoglycerate + ATP = (2R)-3-phospho-glyceroyl phosphate + ADP</text>
        <dbReference type="Rhea" id="RHEA:14801"/>
        <dbReference type="ChEBI" id="CHEBI:30616"/>
        <dbReference type="ChEBI" id="CHEBI:57604"/>
        <dbReference type="ChEBI" id="CHEBI:58272"/>
        <dbReference type="ChEBI" id="CHEBI:456216"/>
        <dbReference type="EC" id="2.7.2.3"/>
    </reaction>
</comment>
<evidence type="ECO:0000256" key="9">
    <source>
        <dbReference type="ARBA" id="ARBA00022842"/>
    </source>
</evidence>
<evidence type="ECO:0000256" key="11">
    <source>
        <dbReference type="RuleBase" id="RU000696"/>
    </source>
</evidence>
<dbReference type="SUPFAM" id="SSF53748">
    <property type="entry name" value="Phosphoglycerate kinase"/>
    <property type="match status" value="3"/>
</dbReference>
<name>A0AAE1D257_9GAST</name>
<evidence type="ECO:0000256" key="5">
    <source>
        <dbReference type="ARBA" id="ARBA00022679"/>
    </source>
</evidence>
<dbReference type="GO" id="GO:0006096">
    <property type="term" value="P:glycolytic process"/>
    <property type="evidence" value="ECO:0007669"/>
    <property type="project" value="InterPro"/>
</dbReference>
<evidence type="ECO:0000256" key="2">
    <source>
        <dbReference type="ARBA" id="ARBA00001946"/>
    </source>
</evidence>
<feature type="compositionally biased region" description="Polar residues" evidence="12">
    <location>
        <begin position="287"/>
        <end position="300"/>
    </location>
</feature>
<evidence type="ECO:0000256" key="4">
    <source>
        <dbReference type="ARBA" id="ARBA00013061"/>
    </source>
</evidence>
<dbReference type="PANTHER" id="PTHR11406">
    <property type="entry name" value="PHOSPHOGLYCERATE KINASE"/>
    <property type="match status" value="1"/>
</dbReference>
<dbReference type="EC" id="2.7.2.3" evidence="4 10"/>
<dbReference type="PRINTS" id="PR00477">
    <property type="entry name" value="PHGLYCKINASE"/>
</dbReference>
<dbReference type="InterPro" id="IPR015824">
    <property type="entry name" value="Phosphoglycerate_kinase_N"/>
</dbReference>
<dbReference type="Gene3D" id="3.40.50.1260">
    <property type="entry name" value="Phosphoglycerate kinase, N-terminal domain"/>
    <property type="match status" value="5"/>
</dbReference>
<keyword evidence="6" id="KW-0547">Nucleotide-binding</keyword>
<evidence type="ECO:0000313" key="13">
    <source>
        <dbReference type="EMBL" id="KAK3751410.1"/>
    </source>
</evidence>
<feature type="region of interest" description="Disordered" evidence="12">
    <location>
        <begin position="48"/>
        <end position="80"/>
    </location>
</feature>
<dbReference type="Pfam" id="PF00162">
    <property type="entry name" value="PGK"/>
    <property type="match status" value="3"/>
</dbReference>
<reference evidence="13" key="1">
    <citation type="journal article" date="2023" name="G3 (Bethesda)">
        <title>A reference genome for the long-term kleptoplast-retaining sea slug Elysia crispata morphotype clarki.</title>
        <authorList>
            <person name="Eastman K.E."/>
            <person name="Pendleton A.L."/>
            <person name="Shaikh M.A."/>
            <person name="Suttiyut T."/>
            <person name="Ogas R."/>
            <person name="Tomko P."/>
            <person name="Gavelis G."/>
            <person name="Widhalm J.R."/>
            <person name="Wisecaver J.H."/>
        </authorList>
    </citation>
    <scope>NUCLEOTIDE SEQUENCE</scope>
    <source>
        <strain evidence="13">ECLA1</strain>
    </source>
</reference>
<evidence type="ECO:0000256" key="10">
    <source>
        <dbReference type="RuleBase" id="RU000532"/>
    </source>
</evidence>
<evidence type="ECO:0000256" key="12">
    <source>
        <dbReference type="SAM" id="MobiDB-lite"/>
    </source>
</evidence>
<keyword evidence="14" id="KW-1185">Reference proteome</keyword>
<evidence type="ECO:0000256" key="1">
    <source>
        <dbReference type="ARBA" id="ARBA00000642"/>
    </source>
</evidence>
<dbReference type="GO" id="GO:0005829">
    <property type="term" value="C:cytosol"/>
    <property type="evidence" value="ECO:0007669"/>
    <property type="project" value="TreeGrafter"/>
</dbReference>
<sequence>MDECIASSISQRTAYLMKTMSYLQTPGTDLKMSQPDYGTFSTFTDSRAFGESKSGSAAETCREGTRRNHQEHPGSGRDVKVVSRAPPMVTATICDGKPAASPATCSATNKFRTVDTTAGSKLLGSQNLGQLAPPLLDGNQLRLDMESRANYQVSKPKVPLYDTFYSPKCYQPVAMFNLNASQSTARSTGVGSALAARMYGLGSSWTYGKVQGGPTNSYYNLPPGCRHSTNCNIGLGGESKAQICDTDRLDNTAGKGSVYSNFGPQTGTGTGTSRTRNLAENAEHKVNSVSGKTKSLSGKPQKSAVPQERKSIRGQAQPSQSEQARKPHAGNPDHNNNFYKGGPGIFFCNRKKTTEEDEELTGPDRISLLARPKRYPCAHCFRQCCNTKRMTPEAMVRLEALAQPKLSHYTVCSCCQSPNCLGECTTRFKSSPSSCQSPSCVDWNRLAKPRKQSTPPFKAIKSVESRALTASGSRRINKLSIPRKVIVSGDYYLWLWKKKPDTIDYLKPIRRLSVSKCDLKDTRVLLRCDLDFTRGKPIDDKVRDVLPTMQLALKRGVKSIVIISRCGPEGIPKDPAYSLKPLAQVFEQYLETRVIFLDDCVGFQAQALCEDPVPGSVFLLENLSFNPEEIGYVMNGDEKIVSKKEDVKKYQKIVSDHGDIYITDSFTELVHMTNTTIGYPPKDFGYGFNIKKEMSIFYKFALKPPVPVLAIVAGPFNKTWTVVRNLMGKVADILVGGHVSSILMRVIRGIEIGQTECTSKMEKRALKLFSRAKDTQTTLHLPGDVVIQHVETNEFFVALTREDIDDWFKIVDIGPHTRKCFIKTIREAAAILWMGDFGPLSDGSEAIKAAYLEAASSGTPTYAADDNVKKFIGVTSSPEQCLFVTGDGEATENLLRGNIPKGISVLSRSRRKVKREPIPEEPSTKPTAYELPGMAIPGGTKAGQSYGASHSLMCINHIDVENMRVLIRVEFNEPMADSVISNNYRMRMTIPTIKYALKWRARAVIILAHFGEPRGKRDNDLTLKPICDEMATLLGETVIFVPRTVGKDVMTTINVVHPGSILMVENVRFHHEEEQGFISLPDGRLHPAEMLTNPPRHLPTGYAAEMNAQFCEELSRLGDIYVNDAFGALHLDHASLTGNFRPTRVCGFLVKNELKYLAKLLNYPARKFLVILGGVNFDDKMDALPGIFREADSLILAGKMACLFLKVEHGLKTGQMSFTKKHQERAKEMIKLAAYYKCRIHYPVDLTVSQGPIGEQLKQVSISEGIPNGFTFVDIGQLSASMFTRIIKRMHMIFWLGTTGNGQLDYERSSSKLLMEALQSVTNDPEKAAMTIVGGRGLSQIVEKYDPDHEAFTHLTTGGRTALELLAKRHVVGLNPLLPRPGQRPLSLMSCEDYTEFRETSVLLRCDLDLPMDDGVPLNVFPYQHLVDTIKMIQKKGAKAIILVSQRGHPDGQEIQWLGFEEIKTALETALDQPVLWSPGALTPDSESPTAGVDKGAVILTENVGFHPEEAGYMFTETGDRVPVSHEEINRFRSVIFCFTFATIYRLI</sequence>
<comment type="pathway">
    <text evidence="10">Carbohydrate degradation; glycolysis; pyruvate from D-glyceraldehyde 3-phosphate: step 2/5.</text>
</comment>
<dbReference type="GO" id="GO:0004618">
    <property type="term" value="F:phosphoglycerate kinase activity"/>
    <property type="evidence" value="ECO:0007669"/>
    <property type="project" value="UniProtKB-EC"/>
</dbReference>
<gene>
    <name evidence="13" type="ORF">RRG08_008560</name>
</gene>
<evidence type="ECO:0000256" key="7">
    <source>
        <dbReference type="ARBA" id="ARBA00022777"/>
    </source>
</evidence>
<feature type="region of interest" description="Disordered" evidence="12">
    <location>
        <begin position="910"/>
        <end position="932"/>
    </location>
</feature>
<accession>A0AAE1D257</accession>
<dbReference type="EMBL" id="JAWDGP010005821">
    <property type="protein sequence ID" value="KAK3751410.1"/>
    <property type="molecule type" value="Genomic_DNA"/>
</dbReference>
<evidence type="ECO:0000256" key="6">
    <source>
        <dbReference type="ARBA" id="ARBA00022741"/>
    </source>
</evidence>
<comment type="caution">
    <text evidence="13">The sequence shown here is derived from an EMBL/GenBank/DDBJ whole genome shotgun (WGS) entry which is preliminary data.</text>
</comment>
<evidence type="ECO:0000256" key="8">
    <source>
        <dbReference type="ARBA" id="ARBA00022840"/>
    </source>
</evidence>
<dbReference type="GO" id="GO:0006094">
    <property type="term" value="P:gluconeogenesis"/>
    <property type="evidence" value="ECO:0007669"/>
    <property type="project" value="TreeGrafter"/>
</dbReference>
<dbReference type="InterPro" id="IPR036043">
    <property type="entry name" value="Phosphoglycerate_kinase_sf"/>
</dbReference>
<dbReference type="PANTHER" id="PTHR11406:SF23">
    <property type="entry name" value="PHOSPHOGLYCERATE KINASE 1, CHLOROPLASTIC-RELATED"/>
    <property type="match status" value="1"/>
</dbReference>